<evidence type="ECO:0000313" key="1">
    <source>
        <dbReference type="EMBL" id="DAD97265.1"/>
    </source>
</evidence>
<sequence>MKEWTKERCSEEPQELQLVADGIYIQRKNIEKVQHEATEGMEAYTDWECDSREITVSEYQMLESIKQINTDKAIDDYTAQLIEEGLL</sequence>
<protein>
    <submittedName>
        <fullName evidence="1">Uncharacterized protein</fullName>
    </submittedName>
</protein>
<name>A0A8S5NRE9_9CAUD</name>
<reference evidence="1" key="1">
    <citation type="journal article" date="2021" name="Proc. Natl. Acad. Sci. U.S.A.">
        <title>A Catalog of Tens of Thousands of Viruses from Human Metagenomes Reveals Hidden Associations with Chronic Diseases.</title>
        <authorList>
            <person name="Tisza M.J."/>
            <person name="Buck C.B."/>
        </authorList>
    </citation>
    <scope>NUCLEOTIDE SEQUENCE</scope>
    <source>
        <strain evidence="1">Ct8Eu10</strain>
    </source>
</reference>
<organism evidence="1">
    <name type="scientific">Myoviridae sp. ct8Eu10</name>
    <dbReference type="NCBI Taxonomy" id="2826621"/>
    <lineage>
        <taxon>Viruses</taxon>
        <taxon>Duplodnaviria</taxon>
        <taxon>Heunggongvirae</taxon>
        <taxon>Uroviricota</taxon>
        <taxon>Caudoviricetes</taxon>
    </lineage>
</organism>
<proteinExistence type="predicted"/>
<dbReference type="EMBL" id="BK015234">
    <property type="protein sequence ID" value="DAD97265.1"/>
    <property type="molecule type" value="Genomic_DNA"/>
</dbReference>
<accession>A0A8S5NRE9</accession>